<evidence type="ECO:0000313" key="1">
    <source>
        <dbReference type="EMBL" id="KAK8958622.1"/>
    </source>
</evidence>
<accession>A0ABR2M3G3</accession>
<evidence type="ECO:0000313" key="2">
    <source>
        <dbReference type="Proteomes" id="UP001412067"/>
    </source>
</evidence>
<proteinExistence type="predicted"/>
<keyword evidence="2" id="KW-1185">Reference proteome</keyword>
<comment type="caution">
    <text evidence="1">The sequence shown here is derived from an EMBL/GenBank/DDBJ whole genome shotgun (WGS) entry which is preliminary data.</text>
</comment>
<dbReference type="Proteomes" id="UP001412067">
    <property type="component" value="Unassembled WGS sequence"/>
</dbReference>
<sequence>MDFSKESIHGYLRLYGGRLHHCPVRKDGVDSFNTTKGIMIPNNTLHLLPSVSHDISRLTQACCTIRSSSTESTKLLLFEDSYSLRASRSMISDPIIISYSYSISSLRRSSRLGIGVSSKANAYA</sequence>
<organism evidence="1 2">
    <name type="scientific">Platanthera guangdongensis</name>
    <dbReference type="NCBI Taxonomy" id="2320717"/>
    <lineage>
        <taxon>Eukaryota</taxon>
        <taxon>Viridiplantae</taxon>
        <taxon>Streptophyta</taxon>
        <taxon>Embryophyta</taxon>
        <taxon>Tracheophyta</taxon>
        <taxon>Spermatophyta</taxon>
        <taxon>Magnoliopsida</taxon>
        <taxon>Liliopsida</taxon>
        <taxon>Asparagales</taxon>
        <taxon>Orchidaceae</taxon>
        <taxon>Orchidoideae</taxon>
        <taxon>Orchideae</taxon>
        <taxon>Orchidinae</taxon>
        <taxon>Platanthera</taxon>
    </lineage>
</organism>
<reference evidence="1 2" key="1">
    <citation type="journal article" date="2022" name="Nat. Plants">
        <title>Genomes of leafy and leafless Platanthera orchids illuminate the evolution of mycoheterotrophy.</title>
        <authorList>
            <person name="Li M.H."/>
            <person name="Liu K.W."/>
            <person name="Li Z."/>
            <person name="Lu H.C."/>
            <person name="Ye Q.L."/>
            <person name="Zhang D."/>
            <person name="Wang J.Y."/>
            <person name="Li Y.F."/>
            <person name="Zhong Z.M."/>
            <person name="Liu X."/>
            <person name="Yu X."/>
            <person name="Liu D.K."/>
            <person name="Tu X.D."/>
            <person name="Liu B."/>
            <person name="Hao Y."/>
            <person name="Liao X.Y."/>
            <person name="Jiang Y.T."/>
            <person name="Sun W.H."/>
            <person name="Chen J."/>
            <person name="Chen Y.Q."/>
            <person name="Ai Y."/>
            <person name="Zhai J.W."/>
            <person name="Wu S.S."/>
            <person name="Zhou Z."/>
            <person name="Hsiao Y.Y."/>
            <person name="Wu W.L."/>
            <person name="Chen Y.Y."/>
            <person name="Lin Y.F."/>
            <person name="Hsu J.L."/>
            <person name="Li C.Y."/>
            <person name="Wang Z.W."/>
            <person name="Zhao X."/>
            <person name="Zhong W.Y."/>
            <person name="Ma X.K."/>
            <person name="Ma L."/>
            <person name="Huang J."/>
            <person name="Chen G.Z."/>
            <person name="Huang M.Z."/>
            <person name="Huang L."/>
            <person name="Peng D.H."/>
            <person name="Luo Y.B."/>
            <person name="Zou S.Q."/>
            <person name="Chen S.P."/>
            <person name="Lan S."/>
            <person name="Tsai W.C."/>
            <person name="Van de Peer Y."/>
            <person name="Liu Z.J."/>
        </authorList>
    </citation>
    <scope>NUCLEOTIDE SEQUENCE [LARGE SCALE GENOMIC DNA]</scope>
    <source>
        <strain evidence="1">Lor288</strain>
    </source>
</reference>
<dbReference type="EMBL" id="JBBWWR010000012">
    <property type="protein sequence ID" value="KAK8958622.1"/>
    <property type="molecule type" value="Genomic_DNA"/>
</dbReference>
<gene>
    <name evidence="1" type="ORF">KSP40_PGU000907</name>
</gene>
<protein>
    <submittedName>
        <fullName evidence="1">Uncharacterized protein</fullName>
    </submittedName>
</protein>
<name>A0ABR2M3G3_9ASPA</name>